<evidence type="ECO:0000256" key="1">
    <source>
        <dbReference type="ARBA" id="ARBA00010062"/>
    </source>
</evidence>
<dbReference type="PANTHER" id="PTHR47235">
    <property type="entry name" value="BLR6548 PROTEIN"/>
    <property type="match status" value="1"/>
</dbReference>
<dbReference type="Pfam" id="PF13458">
    <property type="entry name" value="Peripla_BP_6"/>
    <property type="match status" value="1"/>
</dbReference>
<dbReference type="RefSeq" id="WP_191319361.1">
    <property type="nucleotide sequence ID" value="NZ_BNCG01000007.1"/>
</dbReference>
<dbReference type="PANTHER" id="PTHR47235:SF1">
    <property type="entry name" value="BLR6548 PROTEIN"/>
    <property type="match status" value="1"/>
</dbReference>
<dbReference type="InterPro" id="IPR006311">
    <property type="entry name" value="TAT_signal"/>
</dbReference>
<dbReference type="SUPFAM" id="SSF53822">
    <property type="entry name" value="Periplasmic binding protein-like I"/>
    <property type="match status" value="1"/>
</dbReference>
<dbReference type="InterPro" id="IPR028081">
    <property type="entry name" value="Leu-bd"/>
</dbReference>
<dbReference type="CDD" id="cd06343">
    <property type="entry name" value="PBP1_ABC_ligand_binding-like"/>
    <property type="match status" value="1"/>
</dbReference>
<protein>
    <submittedName>
        <fullName evidence="5">ABC transporter substrate-binding protein</fullName>
    </submittedName>
</protein>
<dbReference type="Gene3D" id="3.40.50.2300">
    <property type="match status" value="2"/>
</dbReference>
<evidence type="ECO:0000256" key="3">
    <source>
        <dbReference type="SAM" id="SignalP"/>
    </source>
</evidence>
<feature type="signal peptide" evidence="3">
    <location>
        <begin position="1"/>
        <end position="29"/>
    </location>
</feature>
<dbReference type="Proteomes" id="UP001595704">
    <property type="component" value="Unassembled WGS sequence"/>
</dbReference>
<comment type="caution">
    <text evidence="5">The sequence shown here is derived from an EMBL/GenBank/DDBJ whole genome shotgun (WGS) entry which is preliminary data.</text>
</comment>
<dbReference type="EMBL" id="JBHRYC010000093">
    <property type="protein sequence ID" value="MFC3639341.1"/>
    <property type="molecule type" value="Genomic_DNA"/>
</dbReference>
<keyword evidence="6" id="KW-1185">Reference proteome</keyword>
<reference evidence="6" key="1">
    <citation type="journal article" date="2019" name="Int. J. Syst. Evol. Microbiol.">
        <title>The Global Catalogue of Microorganisms (GCM) 10K type strain sequencing project: providing services to taxonomists for standard genome sequencing and annotation.</title>
        <authorList>
            <consortium name="The Broad Institute Genomics Platform"/>
            <consortium name="The Broad Institute Genome Sequencing Center for Infectious Disease"/>
            <person name="Wu L."/>
            <person name="Ma J."/>
        </authorList>
    </citation>
    <scope>NUCLEOTIDE SEQUENCE [LARGE SCALE GENOMIC DNA]</scope>
    <source>
        <strain evidence="6">KCTC 42282</strain>
    </source>
</reference>
<accession>A0ABV7ULK7</accession>
<proteinExistence type="inferred from homology"/>
<feature type="chain" id="PRO_5047538971" evidence="3">
    <location>
        <begin position="30"/>
        <end position="403"/>
    </location>
</feature>
<name>A0ABV7ULK7_9HYPH</name>
<organism evidence="5 6">
    <name type="scientific">Camelimonas fluminis</name>
    <dbReference type="NCBI Taxonomy" id="1576911"/>
    <lineage>
        <taxon>Bacteria</taxon>
        <taxon>Pseudomonadati</taxon>
        <taxon>Pseudomonadota</taxon>
        <taxon>Alphaproteobacteria</taxon>
        <taxon>Hyphomicrobiales</taxon>
        <taxon>Chelatococcaceae</taxon>
        <taxon>Camelimonas</taxon>
    </lineage>
</organism>
<dbReference type="InterPro" id="IPR028082">
    <property type="entry name" value="Peripla_BP_I"/>
</dbReference>
<evidence type="ECO:0000259" key="4">
    <source>
        <dbReference type="Pfam" id="PF13458"/>
    </source>
</evidence>
<keyword evidence="2 3" id="KW-0732">Signal</keyword>
<dbReference type="PROSITE" id="PS51318">
    <property type="entry name" value="TAT"/>
    <property type="match status" value="1"/>
</dbReference>
<gene>
    <name evidence="5" type="ORF">ACFONL_18550</name>
</gene>
<evidence type="ECO:0000313" key="6">
    <source>
        <dbReference type="Proteomes" id="UP001595704"/>
    </source>
</evidence>
<comment type="similarity">
    <text evidence="1">Belongs to the leucine-binding protein family.</text>
</comment>
<evidence type="ECO:0000313" key="5">
    <source>
        <dbReference type="EMBL" id="MFC3639341.1"/>
    </source>
</evidence>
<evidence type="ECO:0000256" key="2">
    <source>
        <dbReference type="ARBA" id="ARBA00022729"/>
    </source>
</evidence>
<feature type="domain" description="Leucine-binding protein" evidence="4">
    <location>
        <begin position="43"/>
        <end position="357"/>
    </location>
</feature>
<sequence>MRQSGFSRRRAVIAAALLTSAIAAPAAWASDQKAYDPGASDSEIRIGHSTAYSGPVSMLGSTGRTLKAFFDRVNASGGINGREVTIISLDDGYSPPKALEQARRLVESEGVLMVFGVTGTPPNVAIHKYLNGKKVPQVGVASGSPRFNDPEHYPWTMPFYPSSRIEQETYARYIAKADKNAKIGVLYANDDYGKESLEALRHALGAHGKAVHRAVSYETTDALVDTQILNLKDSGATVLVTIASPKFAALAMRKVQETGWKPLQIMTSAGNAAVPLLRAAGSNAANGVITASYVKAPDDPALATDPDVIAYRDFMQKWNPQDNANDLYPVTAYLNAALLKYILERAGDNLTRANIMKIVGDIQSTRFPMHQTSIVVKTSPDNFDAYKTLALQKFNGNSWESTQ</sequence>